<dbReference type="Gene3D" id="3.40.50.2300">
    <property type="match status" value="1"/>
</dbReference>
<keyword evidence="4" id="KW-0597">Phosphoprotein</keyword>
<keyword evidence="2 5" id="KW-0238">DNA-binding</keyword>
<evidence type="ECO:0000313" key="8">
    <source>
        <dbReference type="EMBL" id="MDQ0274227.1"/>
    </source>
</evidence>
<evidence type="ECO:0000256" key="5">
    <source>
        <dbReference type="PROSITE-ProRule" id="PRU01091"/>
    </source>
</evidence>
<dbReference type="SUPFAM" id="SSF46894">
    <property type="entry name" value="C-terminal effector domain of the bipartite response regulators"/>
    <property type="match status" value="1"/>
</dbReference>
<evidence type="ECO:0000259" key="6">
    <source>
        <dbReference type="PROSITE" id="PS50110"/>
    </source>
</evidence>
<feature type="domain" description="OmpR/PhoB-type" evidence="7">
    <location>
        <begin position="130"/>
        <end position="228"/>
    </location>
</feature>
<proteinExistence type="predicted"/>
<dbReference type="PROSITE" id="PS51755">
    <property type="entry name" value="OMPR_PHOB"/>
    <property type="match status" value="1"/>
</dbReference>
<evidence type="ECO:0000256" key="1">
    <source>
        <dbReference type="ARBA" id="ARBA00023015"/>
    </source>
</evidence>
<dbReference type="GO" id="GO:0003677">
    <property type="term" value="F:DNA binding"/>
    <property type="evidence" value="ECO:0007669"/>
    <property type="project" value="UniProtKB-KW"/>
</dbReference>
<evidence type="ECO:0000256" key="2">
    <source>
        <dbReference type="ARBA" id="ARBA00023125"/>
    </source>
</evidence>
<dbReference type="Pfam" id="PF00486">
    <property type="entry name" value="Trans_reg_C"/>
    <property type="match status" value="1"/>
</dbReference>
<gene>
    <name evidence="8" type="ORF">J2S72_000223</name>
</gene>
<keyword evidence="3" id="KW-0804">Transcription</keyword>
<keyword evidence="9" id="KW-1185">Reference proteome</keyword>
<evidence type="ECO:0000256" key="3">
    <source>
        <dbReference type="ARBA" id="ARBA00023163"/>
    </source>
</evidence>
<feature type="DNA-binding region" description="OmpR/PhoB-type" evidence="5">
    <location>
        <begin position="130"/>
        <end position="228"/>
    </location>
</feature>
<dbReference type="InterPro" id="IPR001867">
    <property type="entry name" value="OmpR/PhoB-type_DNA-bd"/>
</dbReference>
<feature type="modified residue" description="4-aspartylphosphate" evidence="4">
    <location>
        <position position="54"/>
    </location>
</feature>
<dbReference type="PANTHER" id="PTHR48111:SF2">
    <property type="entry name" value="RESPONSE REGULATOR SAER"/>
    <property type="match status" value="1"/>
</dbReference>
<evidence type="ECO:0000256" key="4">
    <source>
        <dbReference type="PROSITE-ProRule" id="PRU00169"/>
    </source>
</evidence>
<dbReference type="RefSeq" id="WP_023056269.1">
    <property type="nucleotide sequence ID" value="NZ_JAUSTN010000001.1"/>
</dbReference>
<dbReference type="InterPro" id="IPR011006">
    <property type="entry name" value="CheY-like_superfamily"/>
</dbReference>
<dbReference type="SMART" id="SM00862">
    <property type="entry name" value="Trans_reg_C"/>
    <property type="match status" value="1"/>
</dbReference>
<dbReference type="Pfam" id="PF00072">
    <property type="entry name" value="Response_reg"/>
    <property type="match status" value="1"/>
</dbReference>
<comment type="caution">
    <text evidence="8">The sequence shown here is derived from an EMBL/GenBank/DDBJ whole genome shotgun (WGS) entry which is preliminary data.</text>
</comment>
<dbReference type="CDD" id="cd00383">
    <property type="entry name" value="trans_reg_C"/>
    <property type="match status" value="1"/>
</dbReference>
<evidence type="ECO:0000259" key="7">
    <source>
        <dbReference type="PROSITE" id="PS51755"/>
    </source>
</evidence>
<name>A0ABU0ASH8_9FIRM</name>
<sequence>MDTYKILVAEDEKEIRDLIGIYLNNEKYNVIFASDGKEAVKKYKEEKPDLIIMDLMMPVMNGEEAIIKIREDSYVPIIILSAKSEDYDKVIGLNIGADDYITKPFNPLELMARVNATLRRYNNYKDNEKKDEIIIGSVRLNKSEKTIYLQNKKIDLTFLEYKILELLMTNPNRVFSIDEIYERIWNEPAIDSKTVTVHIRRIREKIEVDPKKPVYLKVQWGLGYKFVDPSRS</sequence>
<dbReference type="PANTHER" id="PTHR48111">
    <property type="entry name" value="REGULATOR OF RPOS"/>
    <property type="match status" value="1"/>
</dbReference>
<dbReference type="SUPFAM" id="SSF52172">
    <property type="entry name" value="CheY-like"/>
    <property type="match status" value="1"/>
</dbReference>
<dbReference type="Proteomes" id="UP001236559">
    <property type="component" value="Unassembled WGS sequence"/>
</dbReference>
<feature type="domain" description="Response regulatory" evidence="6">
    <location>
        <begin position="5"/>
        <end position="118"/>
    </location>
</feature>
<dbReference type="EMBL" id="JAUSTN010000001">
    <property type="protein sequence ID" value="MDQ0274227.1"/>
    <property type="molecule type" value="Genomic_DNA"/>
</dbReference>
<keyword evidence="1" id="KW-0805">Transcription regulation</keyword>
<dbReference type="InterPro" id="IPR036388">
    <property type="entry name" value="WH-like_DNA-bd_sf"/>
</dbReference>
<dbReference type="InterPro" id="IPR039420">
    <property type="entry name" value="WalR-like"/>
</dbReference>
<dbReference type="Gene3D" id="6.10.250.690">
    <property type="match status" value="1"/>
</dbReference>
<dbReference type="SMART" id="SM00448">
    <property type="entry name" value="REC"/>
    <property type="match status" value="1"/>
</dbReference>
<dbReference type="CDD" id="cd17574">
    <property type="entry name" value="REC_OmpR"/>
    <property type="match status" value="1"/>
</dbReference>
<dbReference type="Gene3D" id="1.10.10.10">
    <property type="entry name" value="Winged helix-like DNA-binding domain superfamily/Winged helix DNA-binding domain"/>
    <property type="match status" value="1"/>
</dbReference>
<dbReference type="PROSITE" id="PS50110">
    <property type="entry name" value="RESPONSE_REGULATORY"/>
    <property type="match status" value="1"/>
</dbReference>
<evidence type="ECO:0000313" key="9">
    <source>
        <dbReference type="Proteomes" id="UP001236559"/>
    </source>
</evidence>
<organism evidence="8 9">
    <name type="scientific">Peptoniphilus koenoeneniae</name>
    <dbReference type="NCBI Taxonomy" id="507751"/>
    <lineage>
        <taxon>Bacteria</taxon>
        <taxon>Bacillati</taxon>
        <taxon>Bacillota</taxon>
        <taxon>Tissierellia</taxon>
        <taxon>Tissierellales</taxon>
        <taxon>Peptoniphilaceae</taxon>
        <taxon>Peptoniphilus</taxon>
    </lineage>
</organism>
<protein>
    <submittedName>
        <fullName evidence="8">DNA-binding response OmpR family regulator</fullName>
    </submittedName>
</protein>
<dbReference type="InterPro" id="IPR016032">
    <property type="entry name" value="Sig_transdc_resp-reg_C-effctor"/>
</dbReference>
<accession>A0ABU0ASH8</accession>
<reference evidence="8 9" key="1">
    <citation type="submission" date="2023-07" db="EMBL/GenBank/DDBJ databases">
        <title>Genomic Encyclopedia of Type Strains, Phase IV (KMG-IV): sequencing the most valuable type-strain genomes for metagenomic binning, comparative biology and taxonomic classification.</title>
        <authorList>
            <person name="Goeker M."/>
        </authorList>
    </citation>
    <scope>NUCLEOTIDE SEQUENCE [LARGE SCALE GENOMIC DNA]</scope>
    <source>
        <strain evidence="8 9">DSM 22616</strain>
    </source>
</reference>
<dbReference type="InterPro" id="IPR001789">
    <property type="entry name" value="Sig_transdc_resp-reg_receiver"/>
</dbReference>